<keyword evidence="5" id="KW-1185">Reference proteome</keyword>
<reference evidence="4 5" key="1">
    <citation type="submission" date="2024-09" db="EMBL/GenBank/DDBJ databases">
        <authorList>
            <person name="Sun Q."/>
            <person name="Mori K."/>
        </authorList>
    </citation>
    <scope>NUCLEOTIDE SEQUENCE [LARGE SCALE GENOMIC DNA]</scope>
    <source>
        <strain evidence="4 5">TISTR 1856</strain>
    </source>
</reference>
<dbReference type="Pfam" id="PF13579">
    <property type="entry name" value="Glyco_trans_4_4"/>
    <property type="match status" value="1"/>
</dbReference>
<name>A0ABV5LNC7_9ACTN</name>
<keyword evidence="2" id="KW-0808">Transferase</keyword>
<keyword evidence="1" id="KW-0328">Glycosyltransferase</keyword>
<dbReference type="SUPFAM" id="SSF53756">
    <property type="entry name" value="UDP-Glycosyltransferase/glycogen phosphorylase"/>
    <property type="match status" value="1"/>
</dbReference>
<comment type="caution">
    <text evidence="4">The sequence shown here is derived from an EMBL/GenBank/DDBJ whole genome shotgun (WGS) entry which is preliminary data.</text>
</comment>
<evidence type="ECO:0000313" key="4">
    <source>
        <dbReference type="EMBL" id="MFB9375598.1"/>
    </source>
</evidence>
<proteinExistence type="predicted"/>
<protein>
    <submittedName>
        <fullName evidence="4">Glycosyltransferase</fullName>
    </submittedName>
</protein>
<sequence>MTSVPEAPPPTVLRVLHVPADHDYSRRLLGPGVVPVDPGPGPDPWTSPALDARWVRAHGGGFDVLHVHFGFENRTPAELRELVGAVREVGATLVVTVHDLVLPHLPSDAQQPYRERLAVLLEHADAVLTLTPGAAAELATDFGVAAGVVAHPPVVPDAELDADRPPRGGGLGLHLKSLRANLAPWPLLDAALRAGLDRGVPVEVLVHAEALRPGFVRADPGLAERVAGWRRAGVRVRELDERLDDAGLRNWLRGLDVSLVPSAHGTHSGWLELCADLGTTVLALPYGHLRDQQPFVPLDPADVAGSVALALTRPGHRVDPGRRRRQAAEVARRHGELYRALRAGVGAQAVRS</sequence>
<evidence type="ECO:0000259" key="3">
    <source>
        <dbReference type="Pfam" id="PF13579"/>
    </source>
</evidence>
<dbReference type="RefSeq" id="WP_380140243.1">
    <property type="nucleotide sequence ID" value="NZ_JBHLUI010000012.1"/>
</dbReference>
<gene>
    <name evidence="4" type="ORF">ACFFVI_01325</name>
</gene>
<dbReference type="InterPro" id="IPR028098">
    <property type="entry name" value="Glyco_trans_4-like_N"/>
</dbReference>
<organism evidence="4 5">
    <name type="scientific">Kineococcus gynurae</name>
    <dbReference type="NCBI Taxonomy" id="452979"/>
    <lineage>
        <taxon>Bacteria</taxon>
        <taxon>Bacillati</taxon>
        <taxon>Actinomycetota</taxon>
        <taxon>Actinomycetes</taxon>
        <taxon>Kineosporiales</taxon>
        <taxon>Kineosporiaceae</taxon>
        <taxon>Kineococcus</taxon>
    </lineage>
</organism>
<feature type="domain" description="Glycosyltransferase subfamily 4-like N-terminal" evidence="3">
    <location>
        <begin position="22"/>
        <end position="149"/>
    </location>
</feature>
<dbReference type="Proteomes" id="UP001589748">
    <property type="component" value="Unassembled WGS sequence"/>
</dbReference>
<accession>A0ABV5LNC7</accession>
<evidence type="ECO:0000256" key="2">
    <source>
        <dbReference type="ARBA" id="ARBA00022679"/>
    </source>
</evidence>
<dbReference type="Gene3D" id="3.40.50.2000">
    <property type="entry name" value="Glycogen Phosphorylase B"/>
    <property type="match status" value="1"/>
</dbReference>
<evidence type="ECO:0000256" key="1">
    <source>
        <dbReference type="ARBA" id="ARBA00022676"/>
    </source>
</evidence>
<dbReference type="EMBL" id="JBHMDM010000001">
    <property type="protein sequence ID" value="MFB9375598.1"/>
    <property type="molecule type" value="Genomic_DNA"/>
</dbReference>
<evidence type="ECO:0000313" key="5">
    <source>
        <dbReference type="Proteomes" id="UP001589748"/>
    </source>
</evidence>